<keyword evidence="3" id="KW-1185">Reference proteome</keyword>
<organism evidence="2 3">
    <name type="scientific">Coniochaeta ligniaria NRRL 30616</name>
    <dbReference type="NCBI Taxonomy" id="1408157"/>
    <lineage>
        <taxon>Eukaryota</taxon>
        <taxon>Fungi</taxon>
        <taxon>Dikarya</taxon>
        <taxon>Ascomycota</taxon>
        <taxon>Pezizomycotina</taxon>
        <taxon>Sordariomycetes</taxon>
        <taxon>Sordariomycetidae</taxon>
        <taxon>Coniochaetales</taxon>
        <taxon>Coniochaetaceae</taxon>
        <taxon>Coniochaeta</taxon>
    </lineage>
</organism>
<feature type="region of interest" description="Disordered" evidence="1">
    <location>
        <begin position="27"/>
        <end position="139"/>
    </location>
</feature>
<dbReference type="InParanoid" id="A0A1J7JQH6"/>
<gene>
    <name evidence="2" type="ORF">CONLIGDRAFT_639915</name>
</gene>
<name>A0A1J7JQH6_9PEZI</name>
<evidence type="ECO:0000313" key="3">
    <source>
        <dbReference type="Proteomes" id="UP000182658"/>
    </source>
</evidence>
<feature type="compositionally biased region" description="Low complexity" evidence="1">
    <location>
        <begin position="110"/>
        <end position="131"/>
    </location>
</feature>
<feature type="compositionally biased region" description="Polar residues" evidence="1">
    <location>
        <begin position="97"/>
        <end position="109"/>
    </location>
</feature>
<feature type="compositionally biased region" description="Basic and acidic residues" evidence="1">
    <location>
        <begin position="74"/>
        <end position="91"/>
    </location>
</feature>
<dbReference type="OrthoDB" id="5243969at2759"/>
<feature type="compositionally biased region" description="Low complexity" evidence="1">
    <location>
        <begin position="28"/>
        <end position="60"/>
    </location>
</feature>
<accession>A0A1J7JQH6</accession>
<protein>
    <submittedName>
        <fullName evidence="2">Uncharacterized protein</fullName>
    </submittedName>
</protein>
<reference evidence="2 3" key="1">
    <citation type="submission" date="2016-10" db="EMBL/GenBank/DDBJ databases">
        <title>Draft genome sequence of Coniochaeta ligniaria NRRL30616, a lignocellulolytic fungus for bioabatement of inhibitors in plant biomass hydrolysates.</title>
        <authorList>
            <consortium name="DOE Joint Genome Institute"/>
            <person name="Jimenez D.J."/>
            <person name="Hector R.E."/>
            <person name="Riley R."/>
            <person name="Sun H."/>
            <person name="Grigoriev I.V."/>
            <person name="Van Elsas J.D."/>
            <person name="Nichols N.N."/>
        </authorList>
    </citation>
    <scope>NUCLEOTIDE SEQUENCE [LARGE SCALE GENOMIC DNA]</scope>
    <source>
        <strain evidence="2 3">NRRL 30616</strain>
    </source>
</reference>
<dbReference type="Proteomes" id="UP000182658">
    <property type="component" value="Unassembled WGS sequence"/>
</dbReference>
<dbReference type="EMBL" id="KV875093">
    <property type="protein sequence ID" value="OIW35657.1"/>
    <property type="molecule type" value="Genomic_DNA"/>
</dbReference>
<proteinExistence type="predicted"/>
<sequence>MSSGTGPPAPPPLRKSRWSWWKPVKGTSANDNYYYNANSNSNSRPGSSSSTRPGTSTSTNKLTKRRGRSSLSVLDDKRAETLRKEVSDYMKDGPPAMTSSSTNVVTIPANSNTSNDKSNSSNPPSGSGVSKNNRKSTSR</sequence>
<evidence type="ECO:0000313" key="2">
    <source>
        <dbReference type="EMBL" id="OIW35657.1"/>
    </source>
</evidence>
<dbReference type="AlphaFoldDB" id="A0A1J7JQH6"/>
<evidence type="ECO:0000256" key="1">
    <source>
        <dbReference type="SAM" id="MobiDB-lite"/>
    </source>
</evidence>